<comment type="pathway">
    <text evidence="8">Purine metabolism; IMP biosynthesis via de novo pathway; 5-amino-1-(5-phospho-D-ribosyl)imidazole from N(2)-formyl-N(1)-(5-phospho-D-ribosyl)glycinamide: step 1/2.</text>
</comment>
<dbReference type="CDD" id="cd02203">
    <property type="entry name" value="PurL_repeat1"/>
    <property type="match status" value="1"/>
</dbReference>
<dbReference type="GO" id="GO:0005524">
    <property type="term" value="F:ATP binding"/>
    <property type="evidence" value="ECO:0007669"/>
    <property type="project" value="UniProtKB-UniRule"/>
</dbReference>
<dbReference type="EC" id="6.3.5.3" evidence="8"/>
<dbReference type="InterPro" id="IPR002634">
    <property type="entry name" value="BolA"/>
</dbReference>
<dbReference type="STRING" id="314260.PB2503_09069"/>
<dbReference type="InterPro" id="IPR010074">
    <property type="entry name" value="PRibForGlyAmidine_synth_PurL"/>
</dbReference>
<dbReference type="HOGENOM" id="CLU_003100_0_1_5"/>
<feature type="binding site" evidence="8">
    <location>
        <begin position="90"/>
        <end position="93"/>
    </location>
    <ligand>
        <name>substrate</name>
    </ligand>
</feature>
<feature type="binding site" evidence="8">
    <location>
        <position position="236"/>
    </location>
    <ligand>
        <name>substrate</name>
    </ligand>
</feature>
<evidence type="ECO:0000256" key="7">
    <source>
        <dbReference type="ARBA" id="ARBA00022842"/>
    </source>
</evidence>
<dbReference type="InterPro" id="IPR036921">
    <property type="entry name" value="PurM-like_N_sf"/>
</dbReference>
<evidence type="ECO:0000256" key="3">
    <source>
        <dbReference type="ARBA" id="ARBA00022723"/>
    </source>
</evidence>
<dbReference type="PANTHER" id="PTHR43555:SF1">
    <property type="entry name" value="PHOSPHORIBOSYLFORMYLGLYCINAMIDINE SYNTHASE SUBUNIT PURL"/>
    <property type="match status" value="1"/>
</dbReference>
<comment type="similarity">
    <text evidence="8">Belongs to the FGAMS family.</text>
</comment>
<keyword evidence="2 8" id="KW-0436">Ligase</keyword>
<feature type="binding site" evidence="8">
    <location>
        <position position="113"/>
    </location>
    <ligand>
        <name>Mg(2+)</name>
        <dbReference type="ChEBI" id="CHEBI:18420"/>
        <label>2</label>
    </ligand>
</feature>
<dbReference type="CDD" id="cd02204">
    <property type="entry name" value="PurL_repeat2"/>
    <property type="match status" value="1"/>
</dbReference>
<feature type="binding site" evidence="8">
    <location>
        <position position="264"/>
    </location>
    <ligand>
        <name>Mg(2+)</name>
        <dbReference type="ChEBI" id="CHEBI:18420"/>
        <label>2</label>
    </ligand>
</feature>
<dbReference type="GO" id="GO:0004642">
    <property type="term" value="F:phosphoribosylformylglycinamidine synthase activity"/>
    <property type="evidence" value="ECO:0007669"/>
    <property type="project" value="UniProtKB-UniRule"/>
</dbReference>
<keyword evidence="6 8" id="KW-0067">ATP-binding</keyword>
<feature type="binding site" evidence="8">
    <location>
        <position position="87"/>
    </location>
    <ligand>
        <name>ATP</name>
        <dbReference type="ChEBI" id="CHEBI:30616"/>
    </ligand>
</feature>
<evidence type="ECO:0000259" key="11">
    <source>
        <dbReference type="Pfam" id="PF18072"/>
    </source>
</evidence>
<feature type="binding site" evidence="8">
    <location>
        <position position="112"/>
    </location>
    <ligand>
        <name>substrate</name>
    </ligand>
</feature>
<feature type="active site" description="Proton acceptor" evidence="8">
    <location>
        <position position="91"/>
    </location>
</feature>
<dbReference type="InterPro" id="IPR036065">
    <property type="entry name" value="BolA-like_sf"/>
</dbReference>
<dbReference type="GO" id="GO:0000287">
    <property type="term" value="F:magnesium ion binding"/>
    <property type="evidence" value="ECO:0007669"/>
    <property type="project" value="UniProtKB-UniRule"/>
</dbReference>
<evidence type="ECO:0000256" key="1">
    <source>
        <dbReference type="ARBA" id="ARBA00022490"/>
    </source>
</evidence>
<feature type="binding site" evidence="8">
    <location>
        <position position="628"/>
    </location>
    <ligand>
        <name>substrate</name>
    </ligand>
</feature>
<dbReference type="UniPathway" id="UPA00074">
    <property type="reaction ID" value="UER00128"/>
</dbReference>
<feature type="active site" evidence="8">
    <location>
        <position position="45"/>
    </location>
</feature>
<feature type="binding site" evidence="8">
    <location>
        <position position="625"/>
    </location>
    <ligand>
        <name>ATP</name>
        <dbReference type="ChEBI" id="CHEBI:30616"/>
    </ligand>
</feature>
<dbReference type="HAMAP" id="MF_00420">
    <property type="entry name" value="PurL_2"/>
    <property type="match status" value="1"/>
</dbReference>
<dbReference type="Gene3D" id="3.30.1330.10">
    <property type="entry name" value="PurM-like, N-terminal domain"/>
    <property type="match status" value="2"/>
</dbReference>
<dbReference type="NCBIfam" id="TIGR01736">
    <property type="entry name" value="FGAM_synth_II"/>
    <property type="match status" value="1"/>
</dbReference>
<comment type="caution">
    <text evidence="8">Lacks conserved residue(s) required for the propagation of feature annotation.</text>
</comment>
<dbReference type="SUPFAM" id="SSF55326">
    <property type="entry name" value="PurM N-terminal domain-like"/>
    <property type="match status" value="2"/>
</dbReference>
<sequence length="911" mass="96178">MTAQSQDIIAAHGLTADEYADIVGHLGRDPNLLELGIFSVMWSEHCSYKSSRRHLAKLPTKGPQVIHGPGENAGVVDIGDGQAVVFKMESHNHPSFIEPYQGAATGVGGIMRDVFTMGARPIAMMNALRFGAFDHPLTHHLVPGVVAGIGGYGNCMGVPTVGGETNFHPAYNGNILVNAMCVGLVDQDKIFLSAAKGAGNPVVYVGAKTGRDGIHGATMASAEFSEDSEEKRPTVQVGDPFTEKLLLEACLELMATDAILAIQDMGAAGLTSSSVEMAAKGAAAGEGGFDLDLDRVPQREADMTAYEMMLSESQERMLMVLRPGHEDSAAAIFEKWGVDFAVIGETTATGRLVIRHGGEVVADLPLGPLADAAPNYDRPYTPPPSPPALTDLTVTVVEGKAVLRQKEQDLGPIIEALIAETVGEDAPTHLRVGLTQAGRTAQLYIRGEGDPAAEIVDRLLAAAANLGTTDIVESVETESAKTAVSLADNAAGSSLVSVLGQLMACPDLCSRAWIWSQYDHSVMGDTVVPPGSDAAVIRIHGKEKALAITTDVTPRYCLADAKEGGKQAVAESYRNLVATGALPLAITNCLNFGNPERPDIMAQFVGCIEGMAEAAEALAMPVVSGNVSLYNETSGQAILPTPAIGAVGLVGKVDSVTRLNGAREGDAVIALGLTRGWLGQSLYLREIFGIEDGAPPPVDLKAEREVGDLVLKLMSETEITAAHDVADGGLLVAIAEMALASGQGVALTTPVKDRRAGFWFGEDQARYVLALPTEAADRVVLKCAMAGIQATRLGLFGGEDIIVDGRDRMSVFDLDRLHSETLPQRFETEESPMPMAKDELTTMIKEALPDAEIELTALAGDDDHWQARIISSAFDGLNRVQQHQLVYRALKGKMGGTLHALALETVPLSKA</sequence>
<reference evidence="12 13" key="2">
    <citation type="journal article" date="2011" name="J. Bacteriol.">
        <title>Complete genome sequence of strain HTCC2503T of Parvularcula bermudensis, the type species of the order "Parvularculales" in the class Alphaproteobacteria.</title>
        <authorList>
            <person name="Oh H.M."/>
            <person name="Kang I."/>
            <person name="Vergin K.L."/>
            <person name="Kang D."/>
            <person name="Rhee K.H."/>
            <person name="Giovannoni S.J."/>
            <person name="Cho J.C."/>
        </authorList>
    </citation>
    <scope>NUCLEOTIDE SEQUENCE [LARGE SCALE GENOMIC DNA]</scope>
    <source>
        <strain evidence="13">ATCC BAA-594 / HTCC2503 / KCTC 12087</strain>
    </source>
</reference>
<dbReference type="InterPro" id="IPR010918">
    <property type="entry name" value="PurM-like_C_dom"/>
</dbReference>
<comment type="subunit">
    <text evidence="8">Monomer. Part of the FGAM synthase complex composed of 1 PurL, 1 PurQ and 2 PurS subunits.</text>
</comment>
<dbReference type="eggNOG" id="COG0271">
    <property type="taxonomic scope" value="Bacteria"/>
</dbReference>
<dbReference type="EMBL" id="CP002156">
    <property type="protein sequence ID" value="ADM09867.1"/>
    <property type="molecule type" value="Genomic_DNA"/>
</dbReference>
<name>E0TCS8_PARBH</name>
<feature type="domain" description="PurM-like N-terminal" evidence="9">
    <location>
        <begin position="531"/>
        <end position="650"/>
    </location>
</feature>
<feature type="domain" description="PurM-like C-terminal" evidence="10">
    <location>
        <begin position="198"/>
        <end position="355"/>
    </location>
</feature>
<feature type="domain" description="PurM-like C-terminal" evidence="10">
    <location>
        <begin position="663"/>
        <end position="796"/>
    </location>
</feature>
<dbReference type="Pfam" id="PF00586">
    <property type="entry name" value="AIRS"/>
    <property type="match status" value="2"/>
</dbReference>
<dbReference type="KEGG" id="pbr:PB2503_09069"/>
<organism evidence="12 13">
    <name type="scientific">Parvularcula bermudensis (strain ATCC BAA-594 / HTCC2503 / KCTC 12087)</name>
    <dbReference type="NCBI Taxonomy" id="314260"/>
    <lineage>
        <taxon>Bacteria</taxon>
        <taxon>Pseudomonadati</taxon>
        <taxon>Pseudomonadota</taxon>
        <taxon>Alphaproteobacteria</taxon>
        <taxon>Parvularculales</taxon>
        <taxon>Parvularculaceae</taxon>
        <taxon>Parvularcula</taxon>
    </lineage>
</organism>
<evidence type="ECO:0000256" key="5">
    <source>
        <dbReference type="ARBA" id="ARBA00022755"/>
    </source>
</evidence>
<dbReference type="InterPro" id="IPR036676">
    <property type="entry name" value="PurM-like_C_sf"/>
</dbReference>
<feature type="domain" description="PurM-like N-terminal" evidence="9">
    <location>
        <begin position="70"/>
        <end position="185"/>
    </location>
</feature>
<evidence type="ECO:0000259" key="10">
    <source>
        <dbReference type="Pfam" id="PF02769"/>
    </source>
</evidence>
<dbReference type="Gene3D" id="3.30.300.90">
    <property type="entry name" value="BolA-like"/>
    <property type="match status" value="1"/>
</dbReference>
<reference evidence="13" key="1">
    <citation type="submission" date="2010-08" db="EMBL/GenBank/DDBJ databases">
        <title>Genome sequence of Parvularcula bermudensis HTCC2503.</title>
        <authorList>
            <person name="Kang D.-M."/>
            <person name="Oh H.-M."/>
            <person name="Cho J.-C."/>
        </authorList>
    </citation>
    <scope>NUCLEOTIDE SEQUENCE [LARGE SCALE GENOMIC DNA]</scope>
    <source>
        <strain evidence="13">ATCC BAA-594 / HTCC2503 / KCTC 12087</strain>
    </source>
</reference>
<feature type="binding site" evidence="8">
    <location>
        <position position="89"/>
    </location>
    <ligand>
        <name>Mg(2+)</name>
        <dbReference type="ChEBI" id="CHEBI:18420"/>
        <label>1</label>
    </ligand>
</feature>
<dbReference type="NCBIfam" id="NF002290">
    <property type="entry name" value="PRK01213.1"/>
    <property type="match status" value="1"/>
</dbReference>
<dbReference type="GO" id="GO:0006189">
    <property type="term" value="P:'de novo' IMP biosynthetic process"/>
    <property type="evidence" value="ECO:0007669"/>
    <property type="project" value="UniProtKB-UniRule"/>
</dbReference>
<comment type="catalytic activity">
    <reaction evidence="8">
        <text>N(2)-formyl-N(1)-(5-phospho-beta-D-ribosyl)glycinamide + L-glutamine + ATP + H2O = 2-formamido-N(1)-(5-O-phospho-beta-D-ribosyl)acetamidine + L-glutamate + ADP + phosphate + H(+)</text>
        <dbReference type="Rhea" id="RHEA:17129"/>
        <dbReference type="ChEBI" id="CHEBI:15377"/>
        <dbReference type="ChEBI" id="CHEBI:15378"/>
        <dbReference type="ChEBI" id="CHEBI:29985"/>
        <dbReference type="ChEBI" id="CHEBI:30616"/>
        <dbReference type="ChEBI" id="CHEBI:43474"/>
        <dbReference type="ChEBI" id="CHEBI:58359"/>
        <dbReference type="ChEBI" id="CHEBI:147286"/>
        <dbReference type="ChEBI" id="CHEBI:147287"/>
        <dbReference type="ChEBI" id="CHEBI:456216"/>
        <dbReference type="EC" id="6.3.5.3"/>
    </reaction>
</comment>
<feature type="binding site" evidence="8">
    <location>
        <position position="588"/>
    </location>
    <ligand>
        <name>ATP</name>
        <dbReference type="ChEBI" id="CHEBI:30616"/>
    </ligand>
</feature>
<dbReference type="PANTHER" id="PTHR43555">
    <property type="entry name" value="PHOSPHORIBOSYLFORMYLGLYCINAMIDINE SYNTHASE SUBUNIT PURL"/>
    <property type="match status" value="1"/>
</dbReference>
<dbReference type="AlphaFoldDB" id="E0TCS8"/>
<keyword evidence="1 8" id="KW-0963">Cytoplasm</keyword>
<dbReference type="SUPFAM" id="SSF82657">
    <property type="entry name" value="BolA-like"/>
    <property type="match status" value="1"/>
</dbReference>
<keyword evidence="3 8" id="KW-0479">Metal-binding</keyword>
<dbReference type="RefSeq" id="WP_013300841.1">
    <property type="nucleotide sequence ID" value="NC_014414.1"/>
</dbReference>
<dbReference type="Pfam" id="PF01722">
    <property type="entry name" value="BolA"/>
    <property type="match status" value="1"/>
</dbReference>
<feature type="binding site" evidence="8">
    <location>
        <position position="48"/>
    </location>
    <ligand>
        <name>ATP</name>
        <dbReference type="ChEBI" id="CHEBI:30616"/>
    </ligand>
</feature>
<dbReference type="GO" id="GO:0005737">
    <property type="term" value="C:cytoplasm"/>
    <property type="evidence" value="ECO:0007669"/>
    <property type="project" value="UniProtKB-SubCell"/>
</dbReference>
<dbReference type="SUPFAM" id="SSF56042">
    <property type="entry name" value="PurM C-terminal domain-like"/>
    <property type="match status" value="2"/>
</dbReference>
<gene>
    <name evidence="8" type="primary">purL</name>
    <name evidence="12" type="ordered locus">PB2503_09069</name>
</gene>
<keyword evidence="4 8" id="KW-0547">Nucleotide-binding</keyword>
<dbReference type="Proteomes" id="UP000001302">
    <property type="component" value="Chromosome"/>
</dbReference>
<proteinExistence type="inferred from homology"/>
<evidence type="ECO:0000256" key="4">
    <source>
        <dbReference type="ARBA" id="ARBA00022741"/>
    </source>
</evidence>
<dbReference type="Pfam" id="PF02769">
    <property type="entry name" value="AIRS_C"/>
    <property type="match status" value="2"/>
</dbReference>
<keyword evidence="7 8" id="KW-0460">Magnesium</keyword>
<accession>E0TCS8</accession>
<evidence type="ECO:0000313" key="12">
    <source>
        <dbReference type="EMBL" id="ADM09867.1"/>
    </source>
</evidence>
<feature type="binding site" evidence="8">
    <location>
        <position position="626"/>
    </location>
    <ligand>
        <name>Mg(2+)</name>
        <dbReference type="ChEBI" id="CHEBI:18420"/>
        <label>1</label>
    </ligand>
</feature>
<comment type="subcellular location">
    <subcellularLocation>
        <location evidence="8">Cytoplasm</location>
    </subcellularLocation>
</comment>
<dbReference type="eggNOG" id="COG0046">
    <property type="taxonomic scope" value="Bacteria"/>
</dbReference>
<dbReference type="Gene3D" id="3.90.650.10">
    <property type="entry name" value="PurM-like C-terminal domain"/>
    <property type="match status" value="2"/>
</dbReference>
<feature type="domain" description="Phosphoribosylformylglycinamidine synthase linker" evidence="11">
    <location>
        <begin position="11"/>
        <end position="49"/>
    </location>
</feature>
<evidence type="ECO:0000256" key="8">
    <source>
        <dbReference type="HAMAP-Rule" id="MF_00420"/>
    </source>
</evidence>
<feature type="binding site" evidence="8">
    <location>
        <begin position="312"/>
        <end position="314"/>
    </location>
    <ligand>
        <name>substrate</name>
    </ligand>
</feature>
<evidence type="ECO:0000256" key="2">
    <source>
        <dbReference type="ARBA" id="ARBA00022598"/>
    </source>
</evidence>
<dbReference type="InterPro" id="IPR016188">
    <property type="entry name" value="PurM-like_N"/>
</dbReference>
<protein>
    <recommendedName>
        <fullName evidence="8">Phosphoribosylformylglycinamidine synthase subunit PurL</fullName>
        <shortName evidence="8">FGAM synthase</shortName>
        <ecNumber evidence="8">6.3.5.3</ecNumber>
    </recommendedName>
    <alternativeName>
        <fullName evidence="8">Formylglycinamide ribonucleotide amidotransferase subunit II</fullName>
        <shortName evidence="8">FGAR amidotransferase II</shortName>
        <shortName evidence="8">FGAR-AT II</shortName>
    </alternativeName>
    <alternativeName>
        <fullName evidence="8">Glutamine amidotransferase PurL</fullName>
    </alternativeName>
    <alternativeName>
        <fullName evidence="8">Phosphoribosylformylglycinamidine synthase subunit II</fullName>
    </alternativeName>
</protein>
<dbReference type="FunFam" id="3.30.1330.10:FF:000004">
    <property type="entry name" value="Phosphoribosylformylglycinamidine synthase subunit PurL"/>
    <property type="match status" value="1"/>
</dbReference>
<dbReference type="InterPro" id="IPR041609">
    <property type="entry name" value="PurL_linker"/>
</dbReference>
<evidence type="ECO:0000256" key="6">
    <source>
        <dbReference type="ARBA" id="ARBA00022840"/>
    </source>
</evidence>
<dbReference type="Pfam" id="PF18072">
    <property type="entry name" value="FGAR-AT_linker"/>
    <property type="match status" value="1"/>
</dbReference>
<evidence type="ECO:0000259" key="9">
    <source>
        <dbReference type="Pfam" id="PF00586"/>
    </source>
</evidence>
<keyword evidence="13" id="KW-1185">Reference proteome</keyword>
<evidence type="ECO:0000313" key="13">
    <source>
        <dbReference type="Proteomes" id="UP000001302"/>
    </source>
</evidence>
<keyword evidence="5 8" id="KW-0658">Purine biosynthesis</keyword>
<comment type="function">
    <text evidence="8">Part of the phosphoribosylformylglycinamidine synthase complex involved in the purines biosynthetic pathway. Catalyzes the ATP-dependent conversion of formylglycinamide ribonucleotide (FGAR) and glutamine to yield formylglycinamidine ribonucleotide (FGAM) and glutamate. The FGAM synthase complex is composed of three subunits. PurQ produces an ammonia molecule by converting glutamine to glutamate. PurL transfers the ammonia molecule to FGAR to form FGAM in an ATP-dependent manner. PurS interacts with PurQ and PurL and is thought to assist in the transfer of the ammonia molecule from PurQ to PurL.</text>
</comment>